<dbReference type="AlphaFoldDB" id="A0A1C7M3X7"/>
<evidence type="ECO:0000313" key="1">
    <source>
        <dbReference type="EMBL" id="OBZ71562.1"/>
    </source>
</evidence>
<dbReference type="Proteomes" id="UP000092993">
    <property type="component" value="Unassembled WGS sequence"/>
</dbReference>
<protein>
    <submittedName>
        <fullName evidence="1">Uncharacterized protein</fullName>
    </submittedName>
</protein>
<name>A0A1C7M3X7_GRIFR</name>
<accession>A0A1C7M3X7</accession>
<evidence type="ECO:0000313" key="2">
    <source>
        <dbReference type="Proteomes" id="UP000092993"/>
    </source>
</evidence>
<dbReference type="OrthoDB" id="3167181at2759"/>
<comment type="caution">
    <text evidence="1">The sequence shown here is derived from an EMBL/GenBank/DDBJ whole genome shotgun (WGS) entry which is preliminary data.</text>
</comment>
<keyword evidence="2" id="KW-1185">Reference proteome</keyword>
<proteinExistence type="predicted"/>
<gene>
    <name evidence="1" type="ORF">A0H81_08914</name>
</gene>
<reference evidence="1 2" key="1">
    <citation type="submission" date="2016-03" db="EMBL/GenBank/DDBJ databases">
        <title>Whole genome sequencing of Grifola frondosa 9006-11.</title>
        <authorList>
            <person name="Min B."/>
            <person name="Park H."/>
            <person name="Kim J.-G."/>
            <person name="Cho H."/>
            <person name="Oh Y.-L."/>
            <person name="Kong W.-S."/>
            <person name="Choi I.-G."/>
        </authorList>
    </citation>
    <scope>NUCLEOTIDE SEQUENCE [LARGE SCALE GENOMIC DNA]</scope>
    <source>
        <strain evidence="1 2">9006-11</strain>
    </source>
</reference>
<organism evidence="1 2">
    <name type="scientific">Grifola frondosa</name>
    <name type="common">Maitake</name>
    <name type="synonym">Polyporus frondosus</name>
    <dbReference type="NCBI Taxonomy" id="5627"/>
    <lineage>
        <taxon>Eukaryota</taxon>
        <taxon>Fungi</taxon>
        <taxon>Dikarya</taxon>
        <taxon>Basidiomycota</taxon>
        <taxon>Agaricomycotina</taxon>
        <taxon>Agaricomycetes</taxon>
        <taxon>Polyporales</taxon>
        <taxon>Grifolaceae</taxon>
        <taxon>Grifola</taxon>
    </lineage>
</organism>
<dbReference type="EMBL" id="LUGG01000011">
    <property type="protein sequence ID" value="OBZ71562.1"/>
    <property type="molecule type" value="Genomic_DNA"/>
</dbReference>
<sequence length="129" mass="14286">MFPVETLVVPLSAAERFKLARLPSGARFVGATAHLVGPDGAHVRVHAVYNGTLFLARDDDGQTQAQNMVGLYFINWGVRGPWRVGRTFSRTATQQLLSPPQLDPVIGSRMWCDGLHTKLNPHHMLGQTW</sequence>